<comment type="caution">
    <text evidence="14">Lacks conserved residue(s) required for the propagation of feature annotation.</text>
</comment>
<feature type="compositionally biased region" description="Basic and acidic residues" evidence="15">
    <location>
        <begin position="602"/>
        <end position="616"/>
    </location>
</feature>
<evidence type="ECO:0000256" key="11">
    <source>
        <dbReference type="ARBA" id="ARBA00023204"/>
    </source>
</evidence>
<dbReference type="SUPFAM" id="SSF47781">
    <property type="entry name" value="RuvA domain 2-like"/>
    <property type="match status" value="1"/>
</dbReference>
<organism evidence="17 18">
    <name type="scientific">Candidatus Akkermansia intestinigallinarum</name>
    <dbReference type="NCBI Taxonomy" id="2838431"/>
    <lineage>
        <taxon>Bacteria</taxon>
        <taxon>Pseudomonadati</taxon>
        <taxon>Verrucomicrobiota</taxon>
        <taxon>Verrucomicrobiia</taxon>
        <taxon>Verrucomicrobiales</taxon>
        <taxon>Akkermansiaceae</taxon>
        <taxon>Akkermansia</taxon>
    </lineage>
</organism>
<dbReference type="HAMAP" id="MF_01588">
    <property type="entry name" value="DNA_ligase_A"/>
    <property type="match status" value="1"/>
</dbReference>
<evidence type="ECO:0000256" key="6">
    <source>
        <dbReference type="ARBA" id="ARBA00022723"/>
    </source>
</evidence>
<evidence type="ECO:0000259" key="16">
    <source>
        <dbReference type="PROSITE" id="PS50172"/>
    </source>
</evidence>
<feature type="binding site" evidence="14">
    <location>
        <begin position="97"/>
        <end position="98"/>
    </location>
    <ligand>
        <name>NAD(+)</name>
        <dbReference type="ChEBI" id="CHEBI:57540"/>
    </ligand>
</feature>
<feature type="active site" description="N6-AMP-lysine intermediate" evidence="14">
    <location>
        <position position="138"/>
    </location>
</feature>
<evidence type="ECO:0000256" key="9">
    <source>
        <dbReference type="ARBA" id="ARBA00022842"/>
    </source>
</evidence>
<protein>
    <recommendedName>
        <fullName evidence="3 14">DNA ligase</fullName>
        <ecNumber evidence="2 14">6.5.1.2</ecNumber>
    </recommendedName>
    <alternativeName>
        <fullName evidence="14">Polydeoxyribonucleotide synthase [NAD(+)]</fullName>
    </alternativeName>
</protein>
<feature type="binding site" evidence="14">
    <location>
        <begin position="48"/>
        <end position="52"/>
    </location>
    <ligand>
        <name>NAD(+)</name>
        <dbReference type="ChEBI" id="CHEBI:57540"/>
    </ligand>
</feature>
<dbReference type="Pfam" id="PF00533">
    <property type="entry name" value="BRCT"/>
    <property type="match status" value="1"/>
</dbReference>
<keyword evidence="4 14" id="KW-0436">Ligase</keyword>
<keyword evidence="14" id="KW-0464">Manganese</keyword>
<reference evidence="17" key="2">
    <citation type="submission" date="2021-04" db="EMBL/GenBank/DDBJ databases">
        <authorList>
            <person name="Gilroy R."/>
        </authorList>
    </citation>
    <scope>NUCLEOTIDE SEQUENCE</scope>
    <source>
        <strain evidence="17">14975</strain>
    </source>
</reference>
<feature type="binding site" evidence="14">
    <location>
        <position position="311"/>
    </location>
    <ligand>
        <name>NAD(+)</name>
        <dbReference type="ChEBI" id="CHEBI:57540"/>
    </ligand>
</feature>
<dbReference type="Pfam" id="PF03120">
    <property type="entry name" value="OB_DNA_ligase"/>
    <property type="match status" value="1"/>
</dbReference>
<evidence type="ECO:0000256" key="10">
    <source>
        <dbReference type="ARBA" id="ARBA00023027"/>
    </source>
</evidence>
<dbReference type="GO" id="GO:0006260">
    <property type="term" value="P:DNA replication"/>
    <property type="evidence" value="ECO:0007669"/>
    <property type="project" value="UniProtKB-KW"/>
</dbReference>
<evidence type="ECO:0000256" key="8">
    <source>
        <dbReference type="ARBA" id="ARBA00022833"/>
    </source>
</evidence>
<proteinExistence type="inferred from homology"/>
<dbReference type="PANTHER" id="PTHR23389">
    <property type="entry name" value="CHROMOSOME TRANSMISSION FIDELITY FACTOR 18"/>
    <property type="match status" value="1"/>
</dbReference>
<dbReference type="PIRSF" id="PIRSF001604">
    <property type="entry name" value="LigA"/>
    <property type="match status" value="1"/>
</dbReference>
<dbReference type="InterPro" id="IPR001679">
    <property type="entry name" value="DNA_ligase"/>
</dbReference>
<evidence type="ECO:0000256" key="3">
    <source>
        <dbReference type="ARBA" id="ARBA00013308"/>
    </source>
</evidence>
<dbReference type="Gene3D" id="6.20.10.30">
    <property type="match status" value="1"/>
</dbReference>
<dbReference type="Proteomes" id="UP000823964">
    <property type="component" value="Unassembled WGS sequence"/>
</dbReference>
<dbReference type="CDD" id="cd00114">
    <property type="entry name" value="LIGANc"/>
    <property type="match status" value="1"/>
</dbReference>
<dbReference type="InterPro" id="IPR004149">
    <property type="entry name" value="Znf_DNAligase_C4"/>
</dbReference>
<dbReference type="InterPro" id="IPR036420">
    <property type="entry name" value="BRCT_dom_sf"/>
</dbReference>
<keyword evidence="8 14" id="KW-0862">Zinc</keyword>
<feature type="binding site" evidence="14">
    <location>
        <position position="159"/>
    </location>
    <ligand>
        <name>NAD(+)</name>
        <dbReference type="ChEBI" id="CHEBI:57540"/>
    </ligand>
</feature>
<evidence type="ECO:0000256" key="14">
    <source>
        <dbReference type="HAMAP-Rule" id="MF_01588"/>
    </source>
</evidence>
<comment type="function">
    <text evidence="1 14">DNA ligase that catalyzes the formation of phosphodiester linkages between 5'-phosphoryl and 3'-hydroxyl groups in double-stranded DNA using NAD as a coenzyme and as the energy source for the reaction. It is essential for DNA replication and repair of damaged DNA.</text>
</comment>
<name>A0A9D1VBN4_9BACT</name>
<dbReference type="Gene3D" id="1.10.150.20">
    <property type="entry name" value="5' to 3' exonuclease, C-terminal subdomain"/>
    <property type="match status" value="2"/>
</dbReference>
<feature type="domain" description="BRCT" evidence="16">
    <location>
        <begin position="712"/>
        <end position="788"/>
    </location>
</feature>
<dbReference type="SUPFAM" id="SSF56091">
    <property type="entry name" value="DNA ligase/mRNA capping enzyme, catalytic domain"/>
    <property type="match status" value="1"/>
</dbReference>
<dbReference type="PANTHER" id="PTHR23389:SF9">
    <property type="entry name" value="DNA LIGASE"/>
    <property type="match status" value="1"/>
</dbReference>
<dbReference type="InterPro" id="IPR013839">
    <property type="entry name" value="DNAligase_adenylation"/>
</dbReference>
<dbReference type="Pfam" id="PF03119">
    <property type="entry name" value="DNA_ligase_ZBD"/>
    <property type="match status" value="1"/>
</dbReference>
<dbReference type="NCBIfam" id="NF005932">
    <property type="entry name" value="PRK07956.1"/>
    <property type="match status" value="1"/>
</dbReference>
<accession>A0A9D1VBN4</accession>
<evidence type="ECO:0000256" key="4">
    <source>
        <dbReference type="ARBA" id="ARBA00022598"/>
    </source>
</evidence>
<keyword evidence="11 14" id="KW-0234">DNA repair</keyword>
<evidence type="ECO:0000256" key="1">
    <source>
        <dbReference type="ARBA" id="ARBA00004067"/>
    </source>
</evidence>
<comment type="catalytic activity">
    <reaction evidence="12 14">
        <text>NAD(+) + (deoxyribonucleotide)n-3'-hydroxyl + 5'-phospho-(deoxyribonucleotide)m = (deoxyribonucleotide)n+m + AMP + beta-nicotinamide D-nucleotide.</text>
        <dbReference type="EC" id="6.5.1.2"/>
    </reaction>
</comment>
<dbReference type="InterPro" id="IPR001357">
    <property type="entry name" value="BRCT_dom"/>
</dbReference>
<evidence type="ECO:0000256" key="2">
    <source>
        <dbReference type="ARBA" id="ARBA00012722"/>
    </source>
</evidence>
<keyword evidence="6 14" id="KW-0479">Metal-binding</keyword>
<feature type="binding site" evidence="14">
    <location>
        <position position="433"/>
    </location>
    <ligand>
        <name>Zn(2+)</name>
        <dbReference type="ChEBI" id="CHEBI:29105"/>
    </ligand>
</feature>
<dbReference type="SUPFAM" id="SSF52113">
    <property type="entry name" value="BRCT domain"/>
    <property type="match status" value="1"/>
</dbReference>
<dbReference type="EMBL" id="DXFQ01000116">
    <property type="protein sequence ID" value="HIX20223.1"/>
    <property type="molecule type" value="Genomic_DNA"/>
</dbReference>
<dbReference type="FunFam" id="2.40.50.140:FF:000012">
    <property type="entry name" value="DNA ligase"/>
    <property type="match status" value="1"/>
</dbReference>
<dbReference type="InterPro" id="IPR033136">
    <property type="entry name" value="DNA_ligase_CS"/>
</dbReference>
<feature type="compositionally biased region" description="Low complexity" evidence="15">
    <location>
        <begin position="789"/>
        <end position="800"/>
    </location>
</feature>
<sequence length="811" mass="88854">MDLFEYARQAAPAEEGREMTHEAYVELCERIRRNNELYYAQAQPEISDAEYDALYRKLEHAEDAHPEWVTPDSPTQRVGNDLTEGFAKVSHPLPMQSIDDIFEHKPEQGESDAELTAFYRGLCEAMHEAAPLAVVEPKIDGCAVTLMYRRGRLRYAATRGDGRTGDDITANVKTIAAIPTRLPEGAPEVLEVRGEIFMRSADFEELNRLRDEEGLPAFANPRNATAGTIKLLDAREVARRPLSFLAHGLGLYEGEPLRTADDFEALLRRMGIPVNTPMIRVHSLDELRAAVRAINELRPQLGFATDGAVIKLYDFAAREALGSTAKAPRWAAAFKYLPEQKPTRLRAITVQVGRTGVLTPVAELEPVRLSGTMVSRATLHNQDEIERKDIRIGDTLLMEKSGEIIPAVVKVLTEFRPEGALPYSLYEAVGGVCPSCGAPISQVEGQVAWRCTSFDCPAQAVMRTTYFCRRENLDVEAVGETVAEALVRRGLVSSPIDLFELGEEDLASLNLGTDEEPRRFGVKNARRVLAALERARQLPLSRWLGALGIPGVGSVTAQVISRSHRDLAQLADSPLLERLLRIQEMIRELQQINPNSSKNALHSREARDAAASPEERLRMEAENREHKASMMQRAQQLEEAIMAEAGELDAAQGFRVSKGSQSGFQLALENPIGHVATLYTASFFRSEAGRRLLDKMGALGICPVSDSYGAGKAAGPLEGMSVAITGTLSRPRAVFAKMIADAGGKAASAITKNTNYLLTGEGGGSKREKAAKLGVPTLTEAEFLRLLEAEPSPAEESAAEQQTNTEKPEEP</sequence>
<feature type="binding site" evidence="14">
    <location>
        <position position="436"/>
    </location>
    <ligand>
        <name>Zn(2+)</name>
        <dbReference type="ChEBI" id="CHEBI:29105"/>
    </ligand>
</feature>
<evidence type="ECO:0000256" key="7">
    <source>
        <dbReference type="ARBA" id="ARBA00022763"/>
    </source>
</evidence>
<feature type="binding site" evidence="14">
    <location>
        <position position="335"/>
    </location>
    <ligand>
        <name>NAD(+)</name>
        <dbReference type="ChEBI" id="CHEBI:57540"/>
    </ligand>
</feature>
<dbReference type="SMART" id="SM00532">
    <property type="entry name" value="LIGANc"/>
    <property type="match status" value="1"/>
</dbReference>
<evidence type="ECO:0000256" key="13">
    <source>
        <dbReference type="ARBA" id="ARBA00060881"/>
    </source>
</evidence>
<keyword evidence="9 14" id="KW-0460">Magnesium</keyword>
<feature type="binding site" evidence="14">
    <location>
        <position position="456"/>
    </location>
    <ligand>
        <name>Zn(2+)</name>
        <dbReference type="ChEBI" id="CHEBI:29105"/>
    </ligand>
</feature>
<evidence type="ECO:0000256" key="12">
    <source>
        <dbReference type="ARBA" id="ARBA00034005"/>
    </source>
</evidence>
<reference evidence="17" key="1">
    <citation type="journal article" date="2021" name="PeerJ">
        <title>Extensive microbial diversity within the chicken gut microbiome revealed by metagenomics and culture.</title>
        <authorList>
            <person name="Gilroy R."/>
            <person name="Ravi A."/>
            <person name="Getino M."/>
            <person name="Pursley I."/>
            <person name="Horton D.L."/>
            <person name="Alikhan N.F."/>
            <person name="Baker D."/>
            <person name="Gharbi K."/>
            <person name="Hall N."/>
            <person name="Watson M."/>
            <person name="Adriaenssens E.M."/>
            <person name="Foster-Nyarko E."/>
            <person name="Jarju S."/>
            <person name="Secka A."/>
            <person name="Antonio M."/>
            <person name="Oren A."/>
            <person name="Chaudhuri R.R."/>
            <person name="La Ragione R."/>
            <person name="Hildebrand F."/>
            <person name="Pallen M.J."/>
        </authorList>
    </citation>
    <scope>NUCLEOTIDE SEQUENCE</scope>
    <source>
        <strain evidence="17">14975</strain>
    </source>
</reference>
<evidence type="ECO:0000313" key="18">
    <source>
        <dbReference type="Proteomes" id="UP000823964"/>
    </source>
</evidence>
<evidence type="ECO:0000313" key="17">
    <source>
        <dbReference type="EMBL" id="HIX20223.1"/>
    </source>
</evidence>
<dbReference type="InterPro" id="IPR010994">
    <property type="entry name" value="RuvA_2-like"/>
</dbReference>
<dbReference type="GO" id="GO:0003911">
    <property type="term" value="F:DNA ligase (NAD+) activity"/>
    <property type="evidence" value="ECO:0007669"/>
    <property type="project" value="UniProtKB-UniRule"/>
</dbReference>
<dbReference type="InterPro" id="IPR004150">
    <property type="entry name" value="NAD_DNA_ligase_OB"/>
</dbReference>
<dbReference type="Gene3D" id="2.40.50.140">
    <property type="entry name" value="Nucleic acid-binding proteins"/>
    <property type="match status" value="1"/>
</dbReference>
<keyword evidence="10 14" id="KW-0520">NAD</keyword>
<dbReference type="CDD" id="cd17748">
    <property type="entry name" value="BRCT_DNA_ligase_like"/>
    <property type="match status" value="1"/>
</dbReference>
<dbReference type="PROSITE" id="PS01056">
    <property type="entry name" value="DNA_LIGASE_N2"/>
    <property type="match status" value="1"/>
</dbReference>
<feature type="binding site" evidence="14">
    <location>
        <position position="195"/>
    </location>
    <ligand>
        <name>NAD(+)</name>
        <dbReference type="ChEBI" id="CHEBI:57540"/>
    </ligand>
</feature>
<comment type="cofactor">
    <cofactor evidence="14">
        <name>Mg(2+)</name>
        <dbReference type="ChEBI" id="CHEBI:18420"/>
    </cofactor>
    <cofactor evidence="14">
        <name>Mn(2+)</name>
        <dbReference type="ChEBI" id="CHEBI:29035"/>
    </cofactor>
</comment>
<feature type="region of interest" description="Disordered" evidence="15">
    <location>
        <begin position="593"/>
        <end position="616"/>
    </location>
</feature>
<dbReference type="Gene3D" id="3.30.470.30">
    <property type="entry name" value="DNA ligase/mRNA capping enzyme"/>
    <property type="match status" value="1"/>
</dbReference>
<gene>
    <name evidence="14 17" type="primary">ligA</name>
    <name evidence="17" type="ORF">H9862_06465</name>
</gene>
<dbReference type="InterPro" id="IPR012340">
    <property type="entry name" value="NA-bd_OB-fold"/>
</dbReference>
<dbReference type="GO" id="GO:0046872">
    <property type="term" value="F:metal ion binding"/>
    <property type="evidence" value="ECO:0007669"/>
    <property type="project" value="UniProtKB-KW"/>
</dbReference>
<comment type="caution">
    <text evidence="17">The sequence shown here is derived from an EMBL/GenBank/DDBJ whole genome shotgun (WGS) entry which is preliminary data.</text>
</comment>
<feature type="binding site" evidence="14">
    <location>
        <position position="136"/>
    </location>
    <ligand>
        <name>NAD(+)</name>
        <dbReference type="ChEBI" id="CHEBI:57540"/>
    </ligand>
</feature>
<dbReference type="EC" id="6.5.1.2" evidence="2 14"/>
<dbReference type="NCBIfam" id="TIGR00575">
    <property type="entry name" value="dnlj"/>
    <property type="match status" value="1"/>
</dbReference>
<dbReference type="PROSITE" id="PS50172">
    <property type="entry name" value="BRCT"/>
    <property type="match status" value="1"/>
</dbReference>
<dbReference type="AlphaFoldDB" id="A0A9D1VBN4"/>
<dbReference type="GO" id="GO:0005829">
    <property type="term" value="C:cytosol"/>
    <property type="evidence" value="ECO:0007669"/>
    <property type="project" value="TreeGrafter"/>
</dbReference>
<dbReference type="SUPFAM" id="SSF50249">
    <property type="entry name" value="Nucleic acid-binding proteins"/>
    <property type="match status" value="1"/>
</dbReference>
<evidence type="ECO:0000256" key="15">
    <source>
        <dbReference type="SAM" id="MobiDB-lite"/>
    </source>
</evidence>
<dbReference type="GO" id="GO:0006281">
    <property type="term" value="P:DNA repair"/>
    <property type="evidence" value="ECO:0007669"/>
    <property type="project" value="UniProtKB-KW"/>
</dbReference>
<dbReference type="Gene3D" id="3.40.50.10190">
    <property type="entry name" value="BRCT domain"/>
    <property type="match status" value="1"/>
</dbReference>
<dbReference type="Gene3D" id="1.10.287.610">
    <property type="entry name" value="Helix hairpin bin"/>
    <property type="match status" value="1"/>
</dbReference>
<keyword evidence="7 14" id="KW-0227">DNA damage</keyword>
<keyword evidence="5 14" id="KW-0235">DNA replication</keyword>
<dbReference type="Pfam" id="PF01653">
    <property type="entry name" value="DNA_ligase_aden"/>
    <property type="match status" value="1"/>
</dbReference>
<dbReference type="SMART" id="SM00292">
    <property type="entry name" value="BRCT"/>
    <property type="match status" value="1"/>
</dbReference>
<feature type="region of interest" description="Disordered" evidence="15">
    <location>
        <begin position="787"/>
        <end position="811"/>
    </location>
</feature>
<comment type="similarity">
    <text evidence="13 14">Belongs to the NAD-dependent DNA ligase family. LigA subfamily.</text>
</comment>
<dbReference type="InterPro" id="IPR013840">
    <property type="entry name" value="DNAligase_N"/>
</dbReference>
<evidence type="ECO:0000256" key="5">
    <source>
        <dbReference type="ARBA" id="ARBA00022705"/>
    </source>
</evidence>